<dbReference type="PANTHER" id="PTHR34313:SF2">
    <property type="entry name" value="ENDOGENOUS RETROVIRUS GROUP K MEMBER 21 ENV POLYPROTEIN-LIKE"/>
    <property type="match status" value="1"/>
</dbReference>
<proteinExistence type="predicted"/>
<keyword evidence="5" id="KW-1185">Reference proteome</keyword>
<evidence type="ECO:0000256" key="3">
    <source>
        <dbReference type="SAM" id="Phobius"/>
    </source>
</evidence>
<sequence length="474" mass="52935">MRTPRDGSRNNGVDSSPLRRRLASLTITRPQKRRKRPLAKKFKKKETDQAISLAEQTQPNESLLIILLTVLAITTPLLAKRLPVTWDDPTPQIHTNMTEYFGGSSSDGMEVANHFINWTGLAAQVPMCFQLPPCNQKTVNCCLVVQPVPHIVTYLSEMEKNKNPPSQLDIMLERWIVYEATGDTPPSDPQQGRHPPGYPNCPQNLTYAISGPIWTECLQKTPLVISPHGIPEFSITDWLRITRKEPLCYIAYPPGRPMHNVTIPGGVFFTVGEMTNLTVRACVPRPFLLVVGYGMTNFSFMQNNGADMLFELECKNCVLTNCLPVHLPSPQTGPVTIFLTMQPPYLLLPVEIEGPWYANYGYYQFAVEMQLQLKRLKRFLGLLMAGITALVTLIATAAAASVVLSQGIQTAQYVNHLAKNISYVLSTQERVDQKVLSHLDGLEEAVEFLGNQLSLKISQSEKDNHHMVSLICGI</sequence>
<comment type="caution">
    <text evidence="4">The sequence shown here is derived from an EMBL/GenBank/DDBJ whole genome shotgun (WGS) entry which is preliminary data.</text>
</comment>
<feature type="compositionally biased region" description="Basic residues" evidence="2">
    <location>
        <begin position="30"/>
        <end position="44"/>
    </location>
</feature>
<dbReference type="Proteomes" id="UP000645828">
    <property type="component" value="Unassembled WGS sequence"/>
</dbReference>
<name>A0A811Z0S6_NYCPR</name>
<comment type="subcellular location">
    <subcellularLocation>
        <location evidence="1">Virion</location>
    </subcellularLocation>
</comment>
<keyword evidence="3" id="KW-0472">Membrane</keyword>
<keyword evidence="3" id="KW-1133">Transmembrane helix</keyword>
<reference evidence="4" key="1">
    <citation type="submission" date="2020-12" db="EMBL/GenBank/DDBJ databases">
        <authorList>
            <consortium name="Molecular Ecology Group"/>
        </authorList>
    </citation>
    <scope>NUCLEOTIDE SEQUENCE</scope>
    <source>
        <strain evidence="4">TBG_1078</strain>
    </source>
</reference>
<dbReference type="InterPro" id="IPR051255">
    <property type="entry name" value="Retroviral_env_glycoprotein"/>
</dbReference>
<protein>
    <submittedName>
        <fullName evidence="4">(raccoon dog) hypothetical protein</fullName>
    </submittedName>
</protein>
<keyword evidence="3" id="KW-0812">Transmembrane</keyword>
<dbReference type="PANTHER" id="PTHR34313">
    <property type="entry name" value="ENDOGENOUS RETROVIRUS GROUP K MEMBER 113 ENV POLYPROTEIN-RELATED"/>
    <property type="match status" value="1"/>
</dbReference>
<feature type="region of interest" description="Disordered" evidence="2">
    <location>
        <begin position="1"/>
        <end position="46"/>
    </location>
</feature>
<evidence type="ECO:0000256" key="2">
    <source>
        <dbReference type="SAM" id="MobiDB-lite"/>
    </source>
</evidence>
<accession>A0A811Z0S6</accession>
<evidence type="ECO:0000313" key="4">
    <source>
        <dbReference type="EMBL" id="CAD7682401.1"/>
    </source>
</evidence>
<dbReference type="EMBL" id="CAJHUB010000754">
    <property type="protein sequence ID" value="CAD7682401.1"/>
    <property type="molecule type" value="Genomic_DNA"/>
</dbReference>
<dbReference type="AlphaFoldDB" id="A0A811Z0S6"/>
<organism evidence="4 5">
    <name type="scientific">Nyctereutes procyonoides</name>
    <name type="common">Raccoon dog</name>
    <name type="synonym">Canis procyonoides</name>
    <dbReference type="NCBI Taxonomy" id="34880"/>
    <lineage>
        <taxon>Eukaryota</taxon>
        <taxon>Metazoa</taxon>
        <taxon>Chordata</taxon>
        <taxon>Craniata</taxon>
        <taxon>Vertebrata</taxon>
        <taxon>Euteleostomi</taxon>
        <taxon>Mammalia</taxon>
        <taxon>Eutheria</taxon>
        <taxon>Laurasiatheria</taxon>
        <taxon>Carnivora</taxon>
        <taxon>Caniformia</taxon>
        <taxon>Canidae</taxon>
        <taxon>Nyctereutes</taxon>
    </lineage>
</organism>
<evidence type="ECO:0000256" key="1">
    <source>
        <dbReference type="ARBA" id="ARBA00004328"/>
    </source>
</evidence>
<feature type="transmembrane region" description="Helical" evidence="3">
    <location>
        <begin position="379"/>
        <end position="404"/>
    </location>
</feature>
<evidence type="ECO:0000313" key="5">
    <source>
        <dbReference type="Proteomes" id="UP000645828"/>
    </source>
</evidence>
<gene>
    <name evidence="4" type="ORF">NYPRO_LOCUS15193</name>
</gene>